<dbReference type="EC" id="3.6.1.-" evidence="4"/>
<dbReference type="GO" id="GO:0017110">
    <property type="term" value="F:nucleoside diphosphate phosphatase activity"/>
    <property type="evidence" value="ECO:0007669"/>
    <property type="project" value="InterPro"/>
</dbReference>
<dbReference type="PROSITE" id="PS51462">
    <property type="entry name" value="NUDIX"/>
    <property type="match status" value="1"/>
</dbReference>
<feature type="domain" description="Nudix hydrolase" evidence="5">
    <location>
        <begin position="10"/>
        <end position="136"/>
    </location>
</feature>
<dbReference type="GO" id="GO:0017111">
    <property type="term" value="F:ribonucleoside triphosphate phosphatase activity"/>
    <property type="evidence" value="ECO:0007669"/>
    <property type="project" value="InterPro"/>
</dbReference>
<dbReference type="AlphaFoldDB" id="A0AA46TRK3"/>
<comment type="cofactor">
    <cofactor evidence="4">
        <name>Mg(2+)</name>
        <dbReference type="ChEBI" id="CHEBI:18420"/>
    </cofactor>
</comment>
<dbReference type="Proteomes" id="UP001164935">
    <property type="component" value="Chromosome"/>
</dbReference>
<reference evidence="6" key="1">
    <citation type="submission" date="2022-05" db="EMBL/GenBank/DDBJ databases">
        <title>Complete sequence of a novel PHA-producing Halomonas strain.</title>
        <authorList>
            <person name="Zheng Z."/>
        </authorList>
    </citation>
    <scope>NUCLEOTIDE SEQUENCE</scope>
    <source>
        <strain evidence="6">ZZQ-149</strain>
    </source>
</reference>
<comment type="subunit">
    <text evidence="2 4">Monomer.</text>
</comment>
<keyword evidence="7" id="KW-1185">Reference proteome</keyword>
<accession>A0AA46TRK3</accession>
<name>A0AA46TRK3_9GAMM</name>
<dbReference type="CDD" id="cd03675">
    <property type="entry name" value="NUDIX_Hydrolase"/>
    <property type="match status" value="1"/>
</dbReference>
<evidence type="ECO:0000256" key="4">
    <source>
        <dbReference type="RuleBase" id="RU364043"/>
    </source>
</evidence>
<dbReference type="RefSeq" id="WP_030070168.1">
    <property type="nucleotide sequence ID" value="NZ_CP096973.1"/>
</dbReference>
<comment type="similarity">
    <text evidence="1 4">Belongs to the Nudix hydrolase family. NudJ subfamily.</text>
</comment>
<dbReference type="GO" id="GO:0004787">
    <property type="term" value="F:thiamine diphosphate phosphatase activity"/>
    <property type="evidence" value="ECO:0007669"/>
    <property type="project" value="InterPro"/>
</dbReference>
<dbReference type="Pfam" id="PF00293">
    <property type="entry name" value="NUDIX"/>
    <property type="match status" value="1"/>
</dbReference>
<evidence type="ECO:0000259" key="5">
    <source>
        <dbReference type="PROSITE" id="PS51462"/>
    </source>
</evidence>
<dbReference type="InterPro" id="IPR033713">
    <property type="entry name" value="NudJ"/>
</dbReference>
<protein>
    <recommendedName>
        <fullName evidence="3 4">Phosphatase NudJ</fullName>
        <ecNumber evidence="4">3.6.1.-</ecNumber>
    </recommendedName>
</protein>
<evidence type="ECO:0000256" key="2">
    <source>
        <dbReference type="ARBA" id="ARBA00011245"/>
    </source>
</evidence>
<organism evidence="6 7">
    <name type="scientific">Halomonas qinghailakensis</name>
    <dbReference type="NCBI Taxonomy" id="2937790"/>
    <lineage>
        <taxon>Bacteria</taxon>
        <taxon>Pseudomonadati</taxon>
        <taxon>Pseudomonadota</taxon>
        <taxon>Gammaproteobacteria</taxon>
        <taxon>Oceanospirillales</taxon>
        <taxon>Halomonadaceae</taxon>
        <taxon>Halomonas</taxon>
    </lineage>
</organism>
<dbReference type="PANTHER" id="PTHR43222">
    <property type="entry name" value="NUDIX HYDROLASE 23"/>
    <property type="match status" value="1"/>
</dbReference>
<evidence type="ECO:0000313" key="6">
    <source>
        <dbReference type="EMBL" id="UYO75057.1"/>
    </source>
</evidence>
<evidence type="ECO:0000256" key="3">
    <source>
        <dbReference type="ARBA" id="ARBA00015552"/>
    </source>
</evidence>
<sequence length="153" mass="16962">MSSKTIKNAIIRSTVACVIQRDDRFLMVEEARGGRQTVFNQPAGHVEPGEGPMAAILREVQEETAWQVTLTDYLGLYVFHTPEGLTFHSHGFIATPDVMLSSPIDSDITATHWLTLDDIKVLGDAGRLRSPLVLKRIENAIKGHCYPLAVIHE</sequence>
<keyword evidence="4 6" id="KW-0378">Hydrolase</keyword>
<proteinExistence type="inferred from homology"/>
<evidence type="ECO:0000256" key="1">
    <source>
        <dbReference type="ARBA" id="ARBA00007608"/>
    </source>
</evidence>
<dbReference type="InterPro" id="IPR000086">
    <property type="entry name" value="NUDIX_hydrolase_dom"/>
</dbReference>
<dbReference type="Gene3D" id="3.90.79.10">
    <property type="entry name" value="Nucleoside Triphosphate Pyrophosphohydrolase"/>
    <property type="match status" value="1"/>
</dbReference>
<keyword evidence="4" id="KW-0460">Magnesium</keyword>
<dbReference type="SUPFAM" id="SSF55811">
    <property type="entry name" value="Nudix"/>
    <property type="match status" value="1"/>
</dbReference>
<dbReference type="EMBL" id="CP096973">
    <property type="protein sequence ID" value="UYO75057.1"/>
    <property type="molecule type" value="Genomic_DNA"/>
</dbReference>
<dbReference type="KEGG" id="hqn:M0220_02575"/>
<dbReference type="InterPro" id="IPR015797">
    <property type="entry name" value="NUDIX_hydrolase-like_dom_sf"/>
</dbReference>
<dbReference type="PANTHER" id="PTHR43222:SF11">
    <property type="entry name" value="PHOSPHATASE NUDJ"/>
    <property type="match status" value="1"/>
</dbReference>
<evidence type="ECO:0000313" key="7">
    <source>
        <dbReference type="Proteomes" id="UP001164935"/>
    </source>
</evidence>
<gene>
    <name evidence="4" type="primary">nudJ</name>
    <name evidence="6" type="ORF">M0220_02575</name>
</gene>